<keyword evidence="1" id="KW-1133">Transmembrane helix</keyword>
<dbReference type="AlphaFoldDB" id="A0A317EBL5"/>
<name>A0A317EBL5_9PROT</name>
<feature type="transmembrane region" description="Helical" evidence="1">
    <location>
        <begin position="125"/>
        <end position="143"/>
    </location>
</feature>
<dbReference type="Pfam" id="PF17198">
    <property type="entry name" value="AveC_like"/>
    <property type="match status" value="1"/>
</dbReference>
<comment type="caution">
    <text evidence="2">The sequence shown here is derived from an EMBL/GenBank/DDBJ whole genome shotgun (WGS) entry which is preliminary data.</text>
</comment>
<feature type="transmembrane region" description="Helical" evidence="1">
    <location>
        <begin position="220"/>
        <end position="243"/>
    </location>
</feature>
<keyword evidence="3" id="KW-1185">Reference proteome</keyword>
<dbReference type="EMBL" id="QGLE01000003">
    <property type="protein sequence ID" value="PWR24477.1"/>
    <property type="molecule type" value="Genomic_DNA"/>
</dbReference>
<feature type="transmembrane region" description="Helical" evidence="1">
    <location>
        <begin position="263"/>
        <end position="286"/>
    </location>
</feature>
<evidence type="ECO:0008006" key="4">
    <source>
        <dbReference type="Google" id="ProtNLM"/>
    </source>
</evidence>
<organism evidence="2 3">
    <name type="scientific">Zavarzinia aquatilis</name>
    <dbReference type="NCBI Taxonomy" id="2211142"/>
    <lineage>
        <taxon>Bacteria</taxon>
        <taxon>Pseudomonadati</taxon>
        <taxon>Pseudomonadota</taxon>
        <taxon>Alphaproteobacteria</taxon>
        <taxon>Rhodospirillales</taxon>
        <taxon>Zavarziniaceae</taxon>
        <taxon>Zavarzinia</taxon>
    </lineage>
</organism>
<sequence length="378" mass="40730">MANIHGISRFGSDTPEMGTVFAVAMHLCDRSKQGGGAMATMTAAVRDDGARPILWWAALGALFAGFQIYLFAAWIASDQFAPIAPGPDPLPDGSRLVMMGLWIGFGLSALAGIGWVLATLLRGRPLNLIQLLIIGCGFCLWQDPTVNLLRPVAMYNTHYLNFGSWAEQIPWWFSPNGHRNGQPLAFQSALYPIMVPVWVLTAAAVMAGAKRLWPRLSGPFLALIAVAAITIGQTGAEVAMVRAEIFAYGGVIRAASVFAGTRWQFPVYGAFLWAIGTVAIACLVHWRDDRNRTLVERGIERLRIGTATANLLRALAMTGAANLAILAYYLSFMVVSLYSDPWPDGFPSYFMNGICGPGTGYACPDPSLPIPGRLVPPG</sequence>
<protein>
    <recommendedName>
        <fullName evidence="4">Spirocyclase, AveC family</fullName>
    </recommendedName>
</protein>
<reference evidence="2 3" key="1">
    <citation type="submission" date="2018-05" db="EMBL/GenBank/DDBJ databases">
        <title>Zavarzinia sp. HR-AS.</title>
        <authorList>
            <person name="Lee Y."/>
            <person name="Jeon C.O."/>
        </authorList>
    </citation>
    <scope>NUCLEOTIDE SEQUENCE [LARGE SCALE GENOMIC DNA]</scope>
    <source>
        <strain evidence="2 3">HR-AS</strain>
    </source>
</reference>
<feature type="transmembrane region" description="Helical" evidence="1">
    <location>
        <begin position="307"/>
        <end position="330"/>
    </location>
</feature>
<keyword evidence="1" id="KW-0472">Membrane</keyword>
<gene>
    <name evidence="2" type="ORF">DKG74_06635</name>
</gene>
<keyword evidence="1" id="KW-0812">Transmembrane</keyword>
<dbReference type="OrthoDB" id="7062585at2"/>
<dbReference type="InterPro" id="IPR033459">
    <property type="entry name" value="AveC-like"/>
</dbReference>
<feature type="transmembrane region" description="Helical" evidence="1">
    <location>
        <begin position="96"/>
        <end position="118"/>
    </location>
</feature>
<evidence type="ECO:0000256" key="1">
    <source>
        <dbReference type="SAM" id="Phobius"/>
    </source>
</evidence>
<evidence type="ECO:0000313" key="3">
    <source>
        <dbReference type="Proteomes" id="UP000245461"/>
    </source>
</evidence>
<feature type="transmembrane region" description="Helical" evidence="1">
    <location>
        <begin position="189"/>
        <end position="208"/>
    </location>
</feature>
<accession>A0A317EBL5</accession>
<feature type="transmembrane region" description="Helical" evidence="1">
    <location>
        <begin position="53"/>
        <end position="76"/>
    </location>
</feature>
<evidence type="ECO:0000313" key="2">
    <source>
        <dbReference type="EMBL" id="PWR24477.1"/>
    </source>
</evidence>
<dbReference type="Proteomes" id="UP000245461">
    <property type="component" value="Unassembled WGS sequence"/>
</dbReference>
<proteinExistence type="predicted"/>